<keyword evidence="1" id="KW-0812">Transmembrane</keyword>
<dbReference type="Pfam" id="PF04134">
    <property type="entry name" value="DCC1-like"/>
    <property type="match status" value="1"/>
</dbReference>
<keyword evidence="1" id="KW-0472">Membrane</keyword>
<keyword evidence="3" id="KW-1185">Reference proteome</keyword>
<sequence>MSALSQYPIVVLYDGICPACIKDRQHYQKLAGRKDDAILWLDINQHQQILKQFAISEQAAMTELHLIVGGKKIVKELDAYILLLGHIWWLKPLAWFIAIPFIKAPLAKYYHYRVNKRLTASGRMK</sequence>
<dbReference type="RefSeq" id="WP_044833241.1">
    <property type="nucleotide sequence ID" value="NZ_CP059735.1"/>
</dbReference>
<dbReference type="Proteomes" id="UP000032568">
    <property type="component" value="Chromosome"/>
</dbReference>
<organism evidence="2 3">
    <name type="scientific">Thalassomonas actiniarum</name>
    <dbReference type="NCBI Taxonomy" id="485447"/>
    <lineage>
        <taxon>Bacteria</taxon>
        <taxon>Pseudomonadati</taxon>
        <taxon>Pseudomonadota</taxon>
        <taxon>Gammaproteobacteria</taxon>
        <taxon>Alteromonadales</taxon>
        <taxon>Colwelliaceae</taxon>
        <taxon>Thalassomonas</taxon>
    </lineage>
</organism>
<dbReference type="AlphaFoldDB" id="A0AAE9YR08"/>
<accession>A0AAE9YR08</accession>
<feature type="transmembrane region" description="Helical" evidence="1">
    <location>
        <begin position="80"/>
        <end position="102"/>
    </location>
</feature>
<evidence type="ECO:0000256" key="1">
    <source>
        <dbReference type="SAM" id="Phobius"/>
    </source>
</evidence>
<name>A0AAE9YR08_9GAMM</name>
<evidence type="ECO:0000313" key="2">
    <source>
        <dbReference type="EMBL" id="WDD98699.1"/>
    </source>
</evidence>
<gene>
    <name evidence="2" type="ORF">SG35_026230</name>
</gene>
<dbReference type="GO" id="GO:0015035">
    <property type="term" value="F:protein-disulfide reductase activity"/>
    <property type="evidence" value="ECO:0007669"/>
    <property type="project" value="InterPro"/>
</dbReference>
<proteinExistence type="predicted"/>
<dbReference type="KEGG" id="tact:SG35_026230"/>
<reference evidence="2 3" key="2">
    <citation type="journal article" date="2022" name="Mar. Drugs">
        <title>Bioassay-Guided Fractionation Leads to the Detection of Cholic Acid Generated by the Rare Thalassomonas sp.</title>
        <authorList>
            <person name="Pheiffer F."/>
            <person name="Schneider Y.K."/>
            <person name="Hansen E.H."/>
            <person name="Andersen J.H."/>
            <person name="Isaksson J."/>
            <person name="Busche T."/>
            <person name="R C."/>
            <person name="Kalinowski J."/>
            <person name="Zyl L.V."/>
            <person name="Trindade M."/>
        </authorList>
    </citation>
    <scope>NUCLEOTIDE SEQUENCE [LARGE SCALE GENOMIC DNA]</scope>
    <source>
        <strain evidence="2 3">A5K-106</strain>
    </source>
</reference>
<dbReference type="EMBL" id="CP059735">
    <property type="protein sequence ID" value="WDD98699.1"/>
    <property type="molecule type" value="Genomic_DNA"/>
</dbReference>
<reference evidence="2 3" key="1">
    <citation type="journal article" date="2015" name="Genome Announc.">
        <title>Draft Genome Sequences of Marine Isolates of Thalassomonas viridans and Thalassomonas actiniarum.</title>
        <authorList>
            <person name="Olonade I."/>
            <person name="van Zyl L.J."/>
            <person name="Trindade M."/>
        </authorList>
    </citation>
    <scope>NUCLEOTIDE SEQUENCE [LARGE SCALE GENOMIC DNA]</scope>
    <source>
        <strain evidence="2 3">A5K-106</strain>
    </source>
</reference>
<protein>
    <submittedName>
        <fullName evidence="2">DUF393 domain-containing protein</fullName>
    </submittedName>
</protein>
<evidence type="ECO:0000313" key="3">
    <source>
        <dbReference type="Proteomes" id="UP000032568"/>
    </source>
</evidence>
<dbReference type="InterPro" id="IPR007263">
    <property type="entry name" value="DCC1-like"/>
</dbReference>
<keyword evidence="1" id="KW-1133">Transmembrane helix</keyword>